<evidence type="ECO:0000313" key="2">
    <source>
        <dbReference type="Proteomes" id="UP000254869"/>
    </source>
</evidence>
<protein>
    <recommendedName>
        <fullName evidence="3">Ribbon-helix-helix CopG family protein</fullName>
    </recommendedName>
</protein>
<proteinExistence type="predicted"/>
<evidence type="ECO:0000313" key="1">
    <source>
        <dbReference type="EMBL" id="RDI69341.1"/>
    </source>
</evidence>
<sequence>MADFAIRDLPVDVVDTMRKRARAAELSLDDYLRQELITSAYRNSYLDTILAFQEAQERNPELRVDKKAIQAAAAFARGEQ</sequence>
<dbReference type="RefSeq" id="WP_067991625.1">
    <property type="nucleotide sequence ID" value="NZ_QQBC01000001.1"/>
</dbReference>
<dbReference type="AlphaFoldDB" id="A0A370IGT1"/>
<comment type="caution">
    <text evidence="1">The sequence shown here is derived from an EMBL/GenBank/DDBJ whole genome shotgun (WGS) entry which is preliminary data.</text>
</comment>
<dbReference type="STRING" id="1210086.GCA_001613105_00732"/>
<dbReference type="InterPro" id="IPR010985">
    <property type="entry name" value="Ribbon_hlx_hlx"/>
</dbReference>
<dbReference type="EMBL" id="QQBC01000001">
    <property type="protein sequence ID" value="RDI69341.1"/>
    <property type="molecule type" value="Genomic_DNA"/>
</dbReference>
<dbReference type="Proteomes" id="UP000254869">
    <property type="component" value="Unassembled WGS sequence"/>
</dbReference>
<keyword evidence="2" id="KW-1185">Reference proteome</keyword>
<reference evidence="1 2" key="1">
    <citation type="submission" date="2018-07" db="EMBL/GenBank/DDBJ databases">
        <title>Genomic Encyclopedia of Type Strains, Phase IV (KMG-IV): sequencing the most valuable type-strain genomes for metagenomic binning, comparative biology and taxonomic classification.</title>
        <authorList>
            <person name="Goeker M."/>
        </authorList>
    </citation>
    <scope>NUCLEOTIDE SEQUENCE [LARGE SCALE GENOMIC DNA]</scope>
    <source>
        <strain evidence="1 2">DSM 44290</strain>
    </source>
</reference>
<name>A0A370IGT1_9NOCA</name>
<evidence type="ECO:0008006" key="3">
    <source>
        <dbReference type="Google" id="ProtNLM"/>
    </source>
</evidence>
<dbReference type="GO" id="GO:0006355">
    <property type="term" value="P:regulation of DNA-templated transcription"/>
    <property type="evidence" value="ECO:0007669"/>
    <property type="project" value="InterPro"/>
</dbReference>
<accession>A0A370IGT1</accession>
<dbReference type="SUPFAM" id="SSF47598">
    <property type="entry name" value="Ribbon-helix-helix"/>
    <property type="match status" value="1"/>
</dbReference>
<organism evidence="1 2">
    <name type="scientific">Nocardia pseudobrasiliensis</name>
    <dbReference type="NCBI Taxonomy" id="45979"/>
    <lineage>
        <taxon>Bacteria</taxon>
        <taxon>Bacillati</taxon>
        <taxon>Actinomycetota</taxon>
        <taxon>Actinomycetes</taxon>
        <taxon>Mycobacteriales</taxon>
        <taxon>Nocardiaceae</taxon>
        <taxon>Nocardia</taxon>
    </lineage>
</organism>
<gene>
    <name evidence="1" type="ORF">DFR76_101879</name>
</gene>